<feature type="region of interest" description="Disordered" evidence="1">
    <location>
        <begin position="24"/>
        <end position="72"/>
    </location>
</feature>
<sequence>MLRCARNDGVCGHRHTSTSSRLISPELCLITPPSKPRGRREDRVPTSHPRSAARRCSAKEPHSSIQVVPITRPSLRDGRTAYAVLSREPNSLWPPSRPRNAPAARRLTQLPPPQELDRSNDGQDHTVLPYARPAISPQYSQPRRQSRKLANETKPSSAVRPHAVSSSQGLPALPAPLVPDAAASTASPGSQT</sequence>
<dbReference type="AlphaFoldDB" id="A0A560K7F2"/>
<reference evidence="2 3" key="1">
    <citation type="submission" date="2019-06" db="EMBL/GenBank/DDBJ databases">
        <title>Genomic Encyclopedia of Type Strains, Phase IV (KMG-V): Genome sequencing to study the core and pangenomes of soil and plant-associated prokaryotes.</title>
        <authorList>
            <person name="Whitman W."/>
        </authorList>
    </citation>
    <scope>NUCLEOTIDE SEQUENCE [LARGE SCALE GENOMIC DNA]</scope>
    <source>
        <strain evidence="2 3">BR 10556</strain>
    </source>
</reference>
<dbReference type="Proteomes" id="UP000315914">
    <property type="component" value="Unassembled WGS sequence"/>
</dbReference>
<evidence type="ECO:0000313" key="2">
    <source>
        <dbReference type="EMBL" id="TWB79146.1"/>
    </source>
</evidence>
<feature type="region of interest" description="Disordered" evidence="1">
    <location>
        <begin position="110"/>
        <end position="192"/>
    </location>
</feature>
<gene>
    <name evidence="2" type="ORF">FBZ95_103998</name>
</gene>
<protein>
    <submittedName>
        <fullName evidence="2">Uncharacterized protein</fullName>
    </submittedName>
</protein>
<evidence type="ECO:0000313" key="3">
    <source>
        <dbReference type="Proteomes" id="UP000315914"/>
    </source>
</evidence>
<evidence type="ECO:0000256" key="1">
    <source>
        <dbReference type="SAM" id="MobiDB-lite"/>
    </source>
</evidence>
<dbReference type="EMBL" id="VITW01000003">
    <property type="protein sequence ID" value="TWB79146.1"/>
    <property type="molecule type" value="Genomic_DNA"/>
</dbReference>
<organism evidence="2 3">
    <name type="scientific">Bradyrhizobium sacchari</name>
    <dbReference type="NCBI Taxonomy" id="1399419"/>
    <lineage>
        <taxon>Bacteria</taxon>
        <taxon>Pseudomonadati</taxon>
        <taxon>Pseudomonadota</taxon>
        <taxon>Alphaproteobacteria</taxon>
        <taxon>Hyphomicrobiales</taxon>
        <taxon>Nitrobacteraceae</taxon>
        <taxon>Bradyrhizobium</taxon>
    </lineage>
</organism>
<comment type="caution">
    <text evidence="2">The sequence shown here is derived from an EMBL/GenBank/DDBJ whole genome shotgun (WGS) entry which is preliminary data.</text>
</comment>
<accession>A0A560K7F2</accession>
<name>A0A560K7F2_9BRAD</name>
<proteinExistence type="predicted"/>
<keyword evidence="3" id="KW-1185">Reference proteome</keyword>
<feature type="compositionally biased region" description="Basic and acidic residues" evidence="1">
    <location>
        <begin position="115"/>
        <end position="124"/>
    </location>
</feature>